<reference evidence="2" key="2">
    <citation type="submission" date="2021-08" db="EMBL/GenBank/DDBJ databases">
        <authorList>
            <person name="Tani A."/>
            <person name="Ola A."/>
            <person name="Ogura Y."/>
            <person name="Katsura K."/>
            <person name="Hayashi T."/>
        </authorList>
    </citation>
    <scope>NUCLEOTIDE SEQUENCE</scope>
    <source>
        <strain evidence="2">NBRC 15689</strain>
    </source>
</reference>
<accession>A0ABQ4TI29</accession>
<feature type="region of interest" description="Disordered" evidence="1">
    <location>
        <begin position="129"/>
        <end position="153"/>
    </location>
</feature>
<evidence type="ECO:0000313" key="3">
    <source>
        <dbReference type="Proteomes" id="UP001055156"/>
    </source>
</evidence>
<comment type="caution">
    <text evidence="2">The sequence shown here is derived from an EMBL/GenBank/DDBJ whole genome shotgun (WGS) entry which is preliminary data.</text>
</comment>
<feature type="compositionally biased region" description="Low complexity" evidence="1">
    <location>
        <begin position="129"/>
        <end position="144"/>
    </location>
</feature>
<organism evidence="2 3">
    <name type="scientific">Methylobacterium organophilum</name>
    <dbReference type="NCBI Taxonomy" id="410"/>
    <lineage>
        <taxon>Bacteria</taxon>
        <taxon>Pseudomonadati</taxon>
        <taxon>Pseudomonadota</taxon>
        <taxon>Alphaproteobacteria</taxon>
        <taxon>Hyphomicrobiales</taxon>
        <taxon>Methylobacteriaceae</taxon>
        <taxon>Methylobacterium</taxon>
    </lineage>
</organism>
<evidence type="ECO:0000313" key="2">
    <source>
        <dbReference type="EMBL" id="GJE29800.1"/>
    </source>
</evidence>
<gene>
    <name evidence="2" type="ORF">LKMONMHP_4686</name>
</gene>
<proteinExistence type="predicted"/>
<evidence type="ECO:0000256" key="1">
    <source>
        <dbReference type="SAM" id="MobiDB-lite"/>
    </source>
</evidence>
<feature type="region of interest" description="Disordered" evidence="1">
    <location>
        <begin position="1"/>
        <end position="100"/>
    </location>
</feature>
<dbReference type="Proteomes" id="UP001055156">
    <property type="component" value="Unassembled WGS sequence"/>
</dbReference>
<feature type="compositionally biased region" description="Basic and acidic residues" evidence="1">
    <location>
        <begin position="91"/>
        <end position="100"/>
    </location>
</feature>
<sequence>MNDHADTAGGDDAFTPEEQAAFEAYERGEEGAGAPAGGSEPVEGGAAAPAAPPAAAAAPGDAAAPGEVVDPENEEGSAEENKGKFVRHGAFHQERERRKATERELAELRERFARGDERLRVLTEAMQKAPAAAAGAQPQAQAAPEPEKVPDPNEDIFGYVAYLQKELTALRSGQQQMTEAQTRAAEDATRAAEERQVLDHYRADVQRLAQAEPAFVEAYGFLVNGRVAELKHFGLSDEEAVKAAQADEMALIHAARQRGVSPAQHVYDMAKLRGFAPKPAAAAAPVAPAETPAEKAARVAAGQAAAKSLSSAGGAPAGEITLEMLAAMSEEEFDAFQAKNPAKVRKLMGGE</sequence>
<feature type="compositionally biased region" description="Low complexity" evidence="1">
    <location>
        <begin position="37"/>
        <end position="67"/>
    </location>
</feature>
<name>A0ABQ4TI29_METOR</name>
<dbReference type="RefSeq" id="WP_238315023.1">
    <property type="nucleotide sequence ID" value="NZ_BPQV01000021.1"/>
</dbReference>
<feature type="compositionally biased region" description="Acidic residues" evidence="1">
    <location>
        <begin position="69"/>
        <end position="78"/>
    </location>
</feature>
<protein>
    <recommendedName>
        <fullName evidence="4">Scaffolding protein</fullName>
    </recommendedName>
</protein>
<evidence type="ECO:0008006" key="4">
    <source>
        <dbReference type="Google" id="ProtNLM"/>
    </source>
</evidence>
<keyword evidence="3" id="KW-1185">Reference proteome</keyword>
<reference evidence="2" key="1">
    <citation type="journal article" date="2021" name="Front. Microbiol.">
        <title>Comprehensive Comparative Genomics and Phenotyping of Methylobacterium Species.</title>
        <authorList>
            <person name="Alessa O."/>
            <person name="Ogura Y."/>
            <person name="Fujitani Y."/>
            <person name="Takami H."/>
            <person name="Hayashi T."/>
            <person name="Sahin N."/>
            <person name="Tani A."/>
        </authorList>
    </citation>
    <scope>NUCLEOTIDE SEQUENCE</scope>
    <source>
        <strain evidence="2">NBRC 15689</strain>
    </source>
</reference>
<dbReference type="EMBL" id="BPQV01000021">
    <property type="protein sequence ID" value="GJE29800.1"/>
    <property type="molecule type" value="Genomic_DNA"/>
</dbReference>